<keyword evidence="9 12" id="KW-0368">Histidine biosynthesis</keyword>
<comment type="caution">
    <text evidence="12">Lacks conserved residue(s) required for the propagation of feature annotation.</text>
</comment>
<dbReference type="PANTHER" id="PTHR48099:SF5">
    <property type="entry name" value="C-1-TETRAHYDROFOLATE SYNTHASE, CYTOPLASMIC"/>
    <property type="match status" value="1"/>
</dbReference>
<evidence type="ECO:0000256" key="10">
    <source>
        <dbReference type="ARBA" id="ARBA00023167"/>
    </source>
</evidence>
<dbReference type="InterPro" id="IPR036291">
    <property type="entry name" value="NAD(P)-bd_dom_sf"/>
</dbReference>
<dbReference type="AlphaFoldDB" id="A0A075GZM9"/>
<dbReference type="GO" id="GO:0004488">
    <property type="term" value="F:methylenetetrahydrofolate dehydrogenase (NADP+) activity"/>
    <property type="evidence" value="ECO:0007669"/>
    <property type="project" value="UniProtKB-UniRule"/>
</dbReference>
<evidence type="ECO:0000256" key="8">
    <source>
        <dbReference type="ARBA" id="ARBA00023002"/>
    </source>
</evidence>
<dbReference type="PANTHER" id="PTHR48099">
    <property type="entry name" value="C-1-TETRAHYDROFOLATE SYNTHASE, CYTOPLASMIC-RELATED"/>
    <property type="match status" value="1"/>
</dbReference>
<dbReference type="PROSITE" id="PS00767">
    <property type="entry name" value="THF_DHG_CYH_2"/>
    <property type="match status" value="1"/>
</dbReference>
<keyword evidence="8 12" id="KW-0560">Oxidoreductase</keyword>
<comment type="catalytic activity">
    <reaction evidence="12">
        <text>(6R)-5,10-methylene-5,6,7,8-tetrahydrofolate + NADP(+) = (6R)-5,10-methenyltetrahydrofolate + NADPH</text>
        <dbReference type="Rhea" id="RHEA:22812"/>
        <dbReference type="ChEBI" id="CHEBI:15636"/>
        <dbReference type="ChEBI" id="CHEBI:57455"/>
        <dbReference type="ChEBI" id="CHEBI:57783"/>
        <dbReference type="ChEBI" id="CHEBI:58349"/>
        <dbReference type="EC" id="1.5.1.5"/>
    </reaction>
</comment>
<feature type="domain" description="Tetrahydrofolate dehydrogenase/cyclohydrolase catalytic" evidence="13">
    <location>
        <begin position="19"/>
        <end position="133"/>
    </location>
</feature>
<name>A0A075GZM9_9EURY</name>
<evidence type="ECO:0000256" key="2">
    <source>
        <dbReference type="ARBA" id="ARBA00011738"/>
    </source>
</evidence>
<comment type="pathway">
    <text evidence="1 12">One-carbon metabolism; tetrahydrofolate interconversion.</text>
</comment>
<dbReference type="FunFam" id="3.40.50.720:FF:000094">
    <property type="entry name" value="Bifunctional protein FolD"/>
    <property type="match status" value="1"/>
</dbReference>
<evidence type="ECO:0000313" key="15">
    <source>
        <dbReference type="EMBL" id="AIF07203.1"/>
    </source>
</evidence>
<dbReference type="Pfam" id="PF02882">
    <property type="entry name" value="THF_DHG_CYH_C"/>
    <property type="match status" value="1"/>
</dbReference>
<comment type="subunit">
    <text evidence="2 12">Homodimer.</text>
</comment>
<dbReference type="SUPFAM" id="SSF51735">
    <property type="entry name" value="NAD(P)-binding Rossmann-fold domains"/>
    <property type="match status" value="1"/>
</dbReference>
<keyword evidence="7 12" id="KW-0521">NADP</keyword>
<dbReference type="PRINTS" id="PR00085">
    <property type="entry name" value="THFDHDRGNASE"/>
</dbReference>
<dbReference type="UniPathway" id="UPA00193"/>
<evidence type="ECO:0000259" key="14">
    <source>
        <dbReference type="Pfam" id="PF02882"/>
    </source>
</evidence>
<evidence type="ECO:0000256" key="3">
    <source>
        <dbReference type="ARBA" id="ARBA00022563"/>
    </source>
</evidence>
<dbReference type="InterPro" id="IPR046346">
    <property type="entry name" value="Aminoacid_DH-like_N_sf"/>
</dbReference>
<dbReference type="Gene3D" id="3.40.50.10860">
    <property type="entry name" value="Leucine Dehydrogenase, chain A, domain 1"/>
    <property type="match status" value="1"/>
</dbReference>
<dbReference type="EC" id="3.5.4.9" evidence="12"/>
<dbReference type="GO" id="GO:0000105">
    <property type="term" value="P:L-histidine biosynthetic process"/>
    <property type="evidence" value="ECO:0007669"/>
    <property type="project" value="UniProtKB-KW"/>
</dbReference>
<evidence type="ECO:0000256" key="5">
    <source>
        <dbReference type="ARBA" id="ARBA00022755"/>
    </source>
</evidence>
<reference evidence="15" key="1">
    <citation type="journal article" date="2014" name="Genome Biol. Evol.">
        <title>Pangenome evidence for extensive interdomain horizontal transfer affecting lineage core and shell genes in uncultured planktonic thaumarchaeota and euryarchaeota.</title>
        <authorList>
            <person name="Deschamps P."/>
            <person name="Zivanovic Y."/>
            <person name="Moreira D."/>
            <person name="Rodriguez-Valera F."/>
            <person name="Lopez-Garcia P."/>
        </authorList>
    </citation>
    <scope>NUCLEOTIDE SEQUENCE</scope>
</reference>
<evidence type="ECO:0000259" key="13">
    <source>
        <dbReference type="Pfam" id="PF00763"/>
    </source>
</evidence>
<proteinExistence type="inferred from homology"/>
<comment type="catalytic activity">
    <reaction evidence="12">
        <text>(6R)-5,10-methenyltetrahydrofolate + H2O = (6R)-10-formyltetrahydrofolate + H(+)</text>
        <dbReference type="Rhea" id="RHEA:23700"/>
        <dbReference type="ChEBI" id="CHEBI:15377"/>
        <dbReference type="ChEBI" id="CHEBI:15378"/>
        <dbReference type="ChEBI" id="CHEBI:57455"/>
        <dbReference type="ChEBI" id="CHEBI:195366"/>
        <dbReference type="EC" id="3.5.4.9"/>
    </reaction>
</comment>
<comment type="function">
    <text evidence="12">Catalyzes the oxidation of 5,10-methylenetetrahydrofolate to 5,10-methenyltetrahydrofolate and then the hydrolysis of 5,10-methenyltetrahydrofolate to 10-formyltetrahydrofolate.</text>
</comment>
<dbReference type="GO" id="GO:0005829">
    <property type="term" value="C:cytosol"/>
    <property type="evidence" value="ECO:0007669"/>
    <property type="project" value="TreeGrafter"/>
</dbReference>
<evidence type="ECO:0000256" key="11">
    <source>
        <dbReference type="ARBA" id="ARBA00023268"/>
    </source>
</evidence>
<organism evidence="15">
    <name type="scientific">uncultured marine group II/III euryarchaeote KM3_200_B10</name>
    <dbReference type="NCBI Taxonomy" id="1457976"/>
    <lineage>
        <taxon>Archaea</taxon>
        <taxon>Methanobacteriati</taxon>
        <taxon>Methanobacteriota</taxon>
        <taxon>environmental samples</taxon>
    </lineage>
</organism>
<keyword evidence="3 12" id="KW-0554">One-carbon metabolism</keyword>
<keyword evidence="11 12" id="KW-0511">Multifunctional enzyme</keyword>
<dbReference type="InterPro" id="IPR020867">
    <property type="entry name" value="THF_DH/CycHdrlase_CS"/>
</dbReference>
<evidence type="ECO:0000256" key="4">
    <source>
        <dbReference type="ARBA" id="ARBA00022605"/>
    </source>
</evidence>
<dbReference type="GO" id="GO:0009086">
    <property type="term" value="P:methionine biosynthetic process"/>
    <property type="evidence" value="ECO:0007669"/>
    <property type="project" value="UniProtKB-KW"/>
</dbReference>
<feature type="domain" description="Tetrahydrofolate dehydrogenase/cyclohydrolase NAD(P)-binding" evidence="14">
    <location>
        <begin position="153"/>
        <end position="295"/>
    </location>
</feature>
<evidence type="ECO:0000256" key="9">
    <source>
        <dbReference type="ARBA" id="ARBA00023102"/>
    </source>
</evidence>
<gene>
    <name evidence="12 15" type="primary">folD</name>
</gene>
<dbReference type="GO" id="GO:0004477">
    <property type="term" value="F:methenyltetrahydrofolate cyclohydrolase activity"/>
    <property type="evidence" value="ECO:0007669"/>
    <property type="project" value="UniProtKB-UniRule"/>
</dbReference>
<feature type="binding site" evidence="12">
    <location>
        <position position="247"/>
    </location>
    <ligand>
        <name>NADP(+)</name>
        <dbReference type="ChEBI" id="CHEBI:58349"/>
    </ligand>
</feature>
<dbReference type="CDD" id="cd01080">
    <property type="entry name" value="NAD_bind_m-THF_DH_Cyclohyd"/>
    <property type="match status" value="1"/>
</dbReference>
<evidence type="ECO:0000256" key="6">
    <source>
        <dbReference type="ARBA" id="ARBA00022801"/>
    </source>
</evidence>
<dbReference type="GO" id="GO:0006164">
    <property type="term" value="P:purine nucleotide biosynthetic process"/>
    <property type="evidence" value="ECO:0007669"/>
    <property type="project" value="UniProtKB-KW"/>
</dbReference>
<evidence type="ECO:0000256" key="7">
    <source>
        <dbReference type="ARBA" id="ARBA00022857"/>
    </source>
</evidence>
<evidence type="ECO:0000256" key="1">
    <source>
        <dbReference type="ARBA" id="ARBA00004777"/>
    </source>
</evidence>
<protein>
    <recommendedName>
        <fullName evidence="12">Bifunctional protein FolD</fullName>
    </recommendedName>
    <domain>
        <recommendedName>
            <fullName evidence="12">Methylenetetrahydrofolate dehydrogenase</fullName>
            <ecNumber evidence="12">1.5.1.5</ecNumber>
        </recommendedName>
    </domain>
    <domain>
        <recommendedName>
            <fullName evidence="12">Methenyltetrahydrofolate cyclohydrolase</fullName>
            <ecNumber evidence="12">3.5.4.9</ecNumber>
        </recommendedName>
    </domain>
</protein>
<keyword evidence="10 12" id="KW-0486">Methionine biosynthesis</keyword>
<accession>A0A075GZM9</accession>
<feature type="binding site" evidence="12">
    <location>
        <begin position="179"/>
        <end position="181"/>
    </location>
    <ligand>
        <name>NADP(+)</name>
        <dbReference type="ChEBI" id="CHEBI:58349"/>
    </ligand>
</feature>
<dbReference type="InterPro" id="IPR000672">
    <property type="entry name" value="THF_DH/CycHdrlase"/>
</dbReference>
<dbReference type="EC" id="1.5.1.5" evidence="12"/>
<keyword evidence="6 12" id="KW-0378">Hydrolase</keyword>
<dbReference type="EMBL" id="KF900795">
    <property type="protein sequence ID" value="AIF07203.1"/>
    <property type="molecule type" value="Genomic_DNA"/>
</dbReference>
<evidence type="ECO:0000256" key="12">
    <source>
        <dbReference type="HAMAP-Rule" id="MF_01576"/>
    </source>
</evidence>
<dbReference type="SUPFAM" id="SSF53223">
    <property type="entry name" value="Aminoacid dehydrogenase-like, N-terminal domain"/>
    <property type="match status" value="1"/>
</dbReference>
<dbReference type="FunFam" id="3.40.50.10860:FF:000005">
    <property type="entry name" value="C-1-tetrahydrofolate synthase, cytoplasmic, putative"/>
    <property type="match status" value="1"/>
</dbReference>
<dbReference type="Pfam" id="PF00763">
    <property type="entry name" value="THF_DHG_CYH"/>
    <property type="match status" value="1"/>
</dbReference>
<dbReference type="HAMAP" id="MF_01576">
    <property type="entry name" value="THF_DHG_CYH"/>
    <property type="match status" value="1"/>
</dbReference>
<comment type="similarity">
    <text evidence="12">Belongs to the tetrahydrofolate dehydrogenase/cyclohydrolase family.</text>
</comment>
<dbReference type="InterPro" id="IPR020631">
    <property type="entry name" value="THF_DH/CycHdrlase_NAD-bd_dom"/>
</dbReference>
<dbReference type="GO" id="GO:0035999">
    <property type="term" value="P:tetrahydrofolate interconversion"/>
    <property type="evidence" value="ECO:0007669"/>
    <property type="project" value="UniProtKB-UniRule"/>
</dbReference>
<dbReference type="Gene3D" id="3.40.50.720">
    <property type="entry name" value="NAD(P)-binding Rossmann-like Domain"/>
    <property type="match status" value="1"/>
</dbReference>
<sequence>MKGQRAGCPGGAVMSAVIIDGKALGRSIEDGLSERVAALRERGVTPNLAVVIAGEDPASQVYVRNKQRACERCGILSTRIDLPSTATQDDILEIVVDLNADDSVHGILVQSPAPEGVDELAVAGAIDPAKDVDGFHPSNLGKLVQGVGDGLLPCTPAGVLRMLEESGVALSGSNAVVIGRSRIVGMPMALMLAQRGIDCTVTIAHSRTHDVAALCREADIVVAAIGRPHTVKPDWIKPGAAVVDVGISRADGGGLAGDVDPGVAEVAGWMTPVPGGVGPMTIAMLLSNTVRAAESS</sequence>
<dbReference type="InterPro" id="IPR020630">
    <property type="entry name" value="THF_DH/CycHdrlase_cat_dom"/>
</dbReference>
<keyword evidence="5 12" id="KW-0658">Purine biosynthesis</keyword>
<keyword evidence="4 12" id="KW-0028">Amino-acid biosynthesis</keyword>